<protein>
    <submittedName>
        <fullName evidence="1">Uncharacterized protein</fullName>
    </submittedName>
</protein>
<evidence type="ECO:0000313" key="1">
    <source>
        <dbReference type="EMBL" id="KAI8563059.1"/>
    </source>
</evidence>
<name>A0ACC0PD49_RHOML</name>
<gene>
    <name evidence="1" type="ORF">RHMOL_Rhmol03G0084100</name>
</gene>
<comment type="caution">
    <text evidence="1">The sequence shown here is derived from an EMBL/GenBank/DDBJ whole genome shotgun (WGS) entry which is preliminary data.</text>
</comment>
<accession>A0ACC0PD49</accession>
<dbReference type="EMBL" id="CM046390">
    <property type="protein sequence ID" value="KAI8563059.1"/>
    <property type="molecule type" value="Genomic_DNA"/>
</dbReference>
<evidence type="ECO:0000313" key="2">
    <source>
        <dbReference type="Proteomes" id="UP001062846"/>
    </source>
</evidence>
<organism evidence="1 2">
    <name type="scientific">Rhododendron molle</name>
    <name type="common">Chinese azalea</name>
    <name type="synonym">Azalea mollis</name>
    <dbReference type="NCBI Taxonomy" id="49168"/>
    <lineage>
        <taxon>Eukaryota</taxon>
        <taxon>Viridiplantae</taxon>
        <taxon>Streptophyta</taxon>
        <taxon>Embryophyta</taxon>
        <taxon>Tracheophyta</taxon>
        <taxon>Spermatophyta</taxon>
        <taxon>Magnoliopsida</taxon>
        <taxon>eudicotyledons</taxon>
        <taxon>Gunneridae</taxon>
        <taxon>Pentapetalae</taxon>
        <taxon>asterids</taxon>
        <taxon>Ericales</taxon>
        <taxon>Ericaceae</taxon>
        <taxon>Ericoideae</taxon>
        <taxon>Rhodoreae</taxon>
        <taxon>Rhododendron</taxon>
    </lineage>
</organism>
<dbReference type="Proteomes" id="UP001062846">
    <property type="component" value="Chromosome 3"/>
</dbReference>
<keyword evidence="2" id="KW-1185">Reference proteome</keyword>
<reference evidence="1" key="1">
    <citation type="submission" date="2022-02" db="EMBL/GenBank/DDBJ databases">
        <title>Plant Genome Project.</title>
        <authorList>
            <person name="Zhang R.-G."/>
        </authorList>
    </citation>
    <scope>NUCLEOTIDE SEQUENCE</scope>
    <source>
        <strain evidence="1">AT1</strain>
    </source>
</reference>
<proteinExistence type="predicted"/>
<sequence length="91" mass="10331">MNQNRMWRTRKLDTSTSICAEELFHECYFMGVQSLPVDIKIDLVLCVLPSGLRKCCATSSYISFSTCTLATFDDIFSVKRKLAMGKAYDDT</sequence>